<feature type="region of interest" description="Disordered" evidence="1">
    <location>
        <begin position="29"/>
        <end position="67"/>
    </location>
</feature>
<evidence type="ECO:0000313" key="3">
    <source>
        <dbReference type="Proteomes" id="UP000823388"/>
    </source>
</evidence>
<dbReference type="OrthoDB" id="693620at2759"/>
<evidence type="ECO:0000313" key="2">
    <source>
        <dbReference type="EMBL" id="KAG2591354.1"/>
    </source>
</evidence>
<sequence>MLRAELQEEEFQEADILWPDELPQAYFSRIGIGGGSGGDDDSGEYSGEHRPPLELQVPHQKASSPIDIPGRKVVAGAVGARGPQVPGRYSCKFGASHAGVGAGSVVVGSHVFVPPHVIVDRRAKRDKANQAMMMLVVPSGRASRRKMRE</sequence>
<dbReference type="AlphaFoldDB" id="A0A8T0S113"/>
<protein>
    <submittedName>
        <fullName evidence="2">Uncharacterized protein</fullName>
    </submittedName>
</protein>
<name>A0A8T0S113_PANVG</name>
<dbReference type="EMBL" id="CM029046">
    <property type="protein sequence ID" value="KAG2591354.1"/>
    <property type="molecule type" value="Genomic_DNA"/>
</dbReference>
<organism evidence="2 3">
    <name type="scientific">Panicum virgatum</name>
    <name type="common">Blackwell switchgrass</name>
    <dbReference type="NCBI Taxonomy" id="38727"/>
    <lineage>
        <taxon>Eukaryota</taxon>
        <taxon>Viridiplantae</taxon>
        <taxon>Streptophyta</taxon>
        <taxon>Embryophyta</taxon>
        <taxon>Tracheophyta</taxon>
        <taxon>Spermatophyta</taxon>
        <taxon>Magnoliopsida</taxon>
        <taxon>Liliopsida</taxon>
        <taxon>Poales</taxon>
        <taxon>Poaceae</taxon>
        <taxon>PACMAD clade</taxon>
        <taxon>Panicoideae</taxon>
        <taxon>Panicodae</taxon>
        <taxon>Paniceae</taxon>
        <taxon>Panicinae</taxon>
        <taxon>Panicum</taxon>
        <taxon>Panicum sect. Hiantes</taxon>
    </lineage>
</organism>
<gene>
    <name evidence="2" type="ORF">PVAP13_5NG476100</name>
</gene>
<proteinExistence type="predicted"/>
<comment type="caution">
    <text evidence="2">The sequence shown here is derived from an EMBL/GenBank/DDBJ whole genome shotgun (WGS) entry which is preliminary data.</text>
</comment>
<reference evidence="2" key="1">
    <citation type="submission" date="2020-05" db="EMBL/GenBank/DDBJ databases">
        <title>WGS assembly of Panicum virgatum.</title>
        <authorList>
            <person name="Lovell J.T."/>
            <person name="Jenkins J."/>
            <person name="Shu S."/>
            <person name="Juenger T.E."/>
            <person name="Schmutz J."/>
        </authorList>
    </citation>
    <scope>NUCLEOTIDE SEQUENCE</scope>
    <source>
        <strain evidence="2">AP13</strain>
    </source>
</reference>
<dbReference type="Proteomes" id="UP000823388">
    <property type="component" value="Chromosome 5N"/>
</dbReference>
<keyword evidence="3" id="KW-1185">Reference proteome</keyword>
<accession>A0A8T0S113</accession>
<evidence type="ECO:0000256" key="1">
    <source>
        <dbReference type="SAM" id="MobiDB-lite"/>
    </source>
</evidence>